<dbReference type="InterPro" id="IPR011712">
    <property type="entry name" value="Sig_transdc_His_kin_sub3_dim/P"/>
</dbReference>
<dbReference type="RefSeq" id="WP_310890423.1">
    <property type="nucleotide sequence ID" value="NZ_BAAAGR010000001.1"/>
</dbReference>
<keyword evidence="4" id="KW-0808">Transferase</keyword>
<dbReference type="GeneID" id="301456921"/>
<gene>
    <name evidence="12" type="ORF">KZC50_01800</name>
</gene>
<dbReference type="EMBL" id="JAHWXH010000001">
    <property type="protein sequence ID" value="MDS0244341.1"/>
    <property type="molecule type" value="Genomic_DNA"/>
</dbReference>
<dbReference type="PANTHER" id="PTHR24421">
    <property type="entry name" value="NITRATE/NITRITE SENSOR PROTEIN NARX-RELATED"/>
    <property type="match status" value="1"/>
</dbReference>
<sequence length="416" mass="43552">MTASTTPTAPTPPAEPRATAPTRARRVGREIAAIVSVGLAGALIFIINFGLSVDSGADDTALRFAGIFFLDLLLGLLAVGLVPLRRYVPLTTAILLAVAAALSSFAVPAALLALVSLATHRRTRDIAIATAVWLVSGAAAALLGLDLIGAPLAPVDLAITLAVTALLLAVAIAIGVSIGSRRALVASLQERAILVEEEQRLREDAARDHERARIAREMHDSLAHRLSLTAMHASALRYRDDLDADERAAVVETVHDNARASLGELRDILAVVRAPGSAESDHPQPTLDDLEALIATVTAATSVDTRIAVDTASLSPTVSRHAYRIVQECLTNARRHAPGAPVTLTVAGTVGDRLALTVRNPLPADAQTPTHAQAPTPGFGLIGIDERVRAVQGTLDITPGPDEFRVEVSLPWSISA</sequence>
<keyword evidence="8" id="KW-0902">Two-component regulatory system</keyword>
<evidence type="ECO:0000313" key="12">
    <source>
        <dbReference type="EMBL" id="MDS0244341.1"/>
    </source>
</evidence>
<dbReference type="Gene3D" id="1.20.5.1930">
    <property type="match status" value="1"/>
</dbReference>
<comment type="caution">
    <text evidence="12">The sequence shown here is derived from an EMBL/GenBank/DDBJ whole genome shotgun (WGS) entry which is preliminary data.</text>
</comment>
<dbReference type="EC" id="2.7.13.3" evidence="2"/>
<keyword evidence="10" id="KW-0472">Membrane</keyword>
<feature type="transmembrane region" description="Helical" evidence="10">
    <location>
        <begin position="64"/>
        <end position="84"/>
    </location>
</feature>
<feature type="transmembrane region" description="Helical" evidence="10">
    <location>
        <begin position="126"/>
        <end position="145"/>
    </location>
</feature>
<keyword evidence="5" id="KW-0547">Nucleotide-binding</keyword>
<feature type="domain" description="Signal transduction histidine kinase subgroup 3 dimerisation and phosphoacceptor" evidence="11">
    <location>
        <begin position="210"/>
        <end position="275"/>
    </location>
</feature>
<feature type="transmembrane region" description="Helical" evidence="10">
    <location>
        <begin position="90"/>
        <end position="114"/>
    </location>
</feature>
<reference evidence="12 13" key="1">
    <citation type="submission" date="2021-06" db="EMBL/GenBank/DDBJ databases">
        <title>Genome-based taxonomic framework of Microbacterium strains isolated from marine environment, the description of four new species and reclassification of four preexisting species.</title>
        <authorList>
            <person name="Lee S.D."/>
            <person name="Kim S.-M."/>
            <person name="Byeon Y.-S."/>
            <person name="Yang H.L."/>
            <person name="Kim I.S."/>
        </authorList>
    </citation>
    <scope>NUCLEOTIDE SEQUENCE [LARGE SCALE GENOMIC DNA]</scope>
    <source>
        <strain evidence="12 13">KACC 20514</strain>
    </source>
</reference>
<dbReference type="SUPFAM" id="SSF103473">
    <property type="entry name" value="MFS general substrate transporter"/>
    <property type="match status" value="1"/>
</dbReference>
<feature type="transmembrane region" description="Helical" evidence="10">
    <location>
        <begin position="157"/>
        <end position="178"/>
    </location>
</feature>
<name>A0AAJ2HI96_9MICO</name>
<dbReference type="GO" id="GO:0000155">
    <property type="term" value="F:phosphorelay sensor kinase activity"/>
    <property type="evidence" value="ECO:0007669"/>
    <property type="project" value="InterPro"/>
</dbReference>
<feature type="transmembrane region" description="Helical" evidence="10">
    <location>
        <begin position="31"/>
        <end position="52"/>
    </location>
</feature>
<keyword evidence="7" id="KW-0067">ATP-binding</keyword>
<evidence type="ECO:0000256" key="9">
    <source>
        <dbReference type="SAM" id="MobiDB-lite"/>
    </source>
</evidence>
<evidence type="ECO:0000256" key="3">
    <source>
        <dbReference type="ARBA" id="ARBA00022553"/>
    </source>
</evidence>
<keyword evidence="3" id="KW-0597">Phosphoprotein</keyword>
<evidence type="ECO:0000256" key="5">
    <source>
        <dbReference type="ARBA" id="ARBA00022741"/>
    </source>
</evidence>
<evidence type="ECO:0000256" key="2">
    <source>
        <dbReference type="ARBA" id="ARBA00012438"/>
    </source>
</evidence>
<evidence type="ECO:0000256" key="7">
    <source>
        <dbReference type="ARBA" id="ARBA00022840"/>
    </source>
</evidence>
<dbReference type="InterPro" id="IPR036890">
    <property type="entry name" value="HATPase_C_sf"/>
</dbReference>
<dbReference type="Pfam" id="PF07730">
    <property type="entry name" value="HisKA_3"/>
    <property type="match status" value="1"/>
</dbReference>
<keyword evidence="10" id="KW-1133">Transmembrane helix</keyword>
<dbReference type="GO" id="GO:0046983">
    <property type="term" value="F:protein dimerization activity"/>
    <property type="evidence" value="ECO:0007669"/>
    <property type="project" value="InterPro"/>
</dbReference>
<dbReference type="GO" id="GO:0016020">
    <property type="term" value="C:membrane"/>
    <property type="evidence" value="ECO:0007669"/>
    <property type="project" value="InterPro"/>
</dbReference>
<dbReference type="InterPro" id="IPR050482">
    <property type="entry name" value="Sensor_HK_TwoCompSys"/>
</dbReference>
<dbReference type="CDD" id="cd16917">
    <property type="entry name" value="HATPase_UhpB-NarQ-NarX-like"/>
    <property type="match status" value="1"/>
</dbReference>
<dbReference type="AlphaFoldDB" id="A0AAJ2HI96"/>
<dbReference type="SUPFAM" id="SSF55874">
    <property type="entry name" value="ATPase domain of HSP90 chaperone/DNA topoisomerase II/histidine kinase"/>
    <property type="match status" value="1"/>
</dbReference>
<feature type="region of interest" description="Disordered" evidence="9">
    <location>
        <begin position="1"/>
        <end position="24"/>
    </location>
</feature>
<dbReference type="PANTHER" id="PTHR24421:SF10">
    <property type="entry name" value="NITRATE_NITRITE SENSOR PROTEIN NARQ"/>
    <property type="match status" value="1"/>
</dbReference>
<keyword evidence="6 12" id="KW-0418">Kinase</keyword>
<protein>
    <recommendedName>
        <fullName evidence="2">histidine kinase</fullName>
        <ecNumber evidence="2">2.7.13.3</ecNumber>
    </recommendedName>
</protein>
<dbReference type="InterPro" id="IPR036259">
    <property type="entry name" value="MFS_trans_sf"/>
</dbReference>
<dbReference type="Proteomes" id="UP001183582">
    <property type="component" value="Unassembled WGS sequence"/>
</dbReference>
<evidence type="ECO:0000256" key="10">
    <source>
        <dbReference type="SAM" id="Phobius"/>
    </source>
</evidence>
<proteinExistence type="predicted"/>
<evidence type="ECO:0000259" key="11">
    <source>
        <dbReference type="Pfam" id="PF07730"/>
    </source>
</evidence>
<dbReference type="GO" id="GO:0005524">
    <property type="term" value="F:ATP binding"/>
    <property type="evidence" value="ECO:0007669"/>
    <property type="project" value="UniProtKB-KW"/>
</dbReference>
<evidence type="ECO:0000256" key="1">
    <source>
        <dbReference type="ARBA" id="ARBA00000085"/>
    </source>
</evidence>
<evidence type="ECO:0000256" key="8">
    <source>
        <dbReference type="ARBA" id="ARBA00023012"/>
    </source>
</evidence>
<evidence type="ECO:0000256" key="4">
    <source>
        <dbReference type="ARBA" id="ARBA00022679"/>
    </source>
</evidence>
<organism evidence="12 13">
    <name type="scientific">Microbacterium aurantiacum</name>
    <dbReference type="NCBI Taxonomy" id="162393"/>
    <lineage>
        <taxon>Bacteria</taxon>
        <taxon>Bacillati</taxon>
        <taxon>Actinomycetota</taxon>
        <taxon>Actinomycetes</taxon>
        <taxon>Micrococcales</taxon>
        <taxon>Microbacteriaceae</taxon>
        <taxon>Microbacterium</taxon>
    </lineage>
</organism>
<evidence type="ECO:0000256" key="6">
    <source>
        <dbReference type="ARBA" id="ARBA00022777"/>
    </source>
</evidence>
<dbReference type="Gene3D" id="3.30.565.10">
    <property type="entry name" value="Histidine kinase-like ATPase, C-terminal domain"/>
    <property type="match status" value="1"/>
</dbReference>
<evidence type="ECO:0000313" key="13">
    <source>
        <dbReference type="Proteomes" id="UP001183582"/>
    </source>
</evidence>
<accession>A0AAJ2HI96</accession>
<comment type="catalytic activity">
    <reaction evidence="1">
        <text>ATP + protein L-histidine = ADP + protein N-phospho-L-histidine.</text>
        <dbReference type="EC" id="2.7.13.3"/>
    </reaction>
</comment>
<keyword evidence="10" id="KW-0812">Transmembrane</keyword>